<dbReference type="AlphaFoldDB" id="W4KLA1"/>
<name>W4KLA1_HETIT</name>
<protein>
    <submittedName>
        <fullName evidence="2">Uncharacterized protein</fullName>
    </submittedName>
</protein>
<dbReference type="HOGENOM" id="CLU_3050572_0_0_1"/>
<dbReference type="InParanoid" id="W4KLA1"/>
<keyword evidence="3" id="KW-1185">Reference proteome</keyword>
<accession>W4KLA1</accession>
<proteinExistence type="predicted"/>
<sequence>MIEACPFHTPDTWTSLDLPFQTNQPSHSSRTSHHFNTDLGGIGGDVVTGSCQHS</sequence>
<dbReference type="RefSeq" id="XP_009540636.1">
    <property type="nucleotide sequence ID" value="XM_009542341.1"/>
</dbReference>
<gene>
    <name evidence="2" type="ORF">HETIRDRAFT_166150</name>
</gene>
<evidence type="ECO:0000313" key="2">
    <source>
        <dbReference type="EMBL" id="ETW86633.1"/>
    </source>
</evidence>
<dbReference type="KEGG" id="hir:HETIRDRAFT_166150"/>
<feature type="compositionally biased region" description="Polar residues" evidence="1">
    <location>
        <begin position="20"/>
        <end position="29"/>
    </location>
</feature>
<dbReference type="EMBL" id="KI925454">
    <property type="protein sequence ID" value="ETW86633.1"/>
    <property type="molecule type" value="Genomic_DNA"/>
</dbReference>
<dbReference type="Proteomes" id="UP000030671">
    <property type="component" value="Unassembled WGS sequence"/>
</dbReference>
<feature type="region of interest" description="Disordered" evidence="1">
    <location>
        <begin position="20"/>
        <end position="39"/>
    </location>
</feature>
<reference evidence="2 3" key="1">
    <citation type="journal article" date="2012" name="New Phytol.">
        <title>Insight into trade-off between wood decay and parasitism from the genome of a fungal forest pathogen.</title>
        <authorList>
            <person name="Olson A."/>
            <person name="Aerts A."/>
            <person name="Asiegbu F."/>
            <person name="Belbahri L."/>
            <person name="Bouzid O."/>
            <person name="Broberg A."/>
            <person name="Canback B."/>
            <person name="Coutinho P.M."/>
            <person name="Cullen D."/>
            <person name="Dalman K."/>
            <person name="Deflorio G."/>
            <person name="van Diepen L.T."/>
            <person name="Dunand C."/>
            <person name="Duplessis S."/>
            <person name="Durling M."/>
            <person name="Gonthier P."/>
            <person name="Grimwood J."/>
            <person name="Fossdal C.G."/>
            <person name="Hansson D."/>
            <person name="Henrissat B."/>
            <person name="Hietala A."/>
            <person name="Himmelstrand K."/>
            <person name="Hoffmeister D."/>
            <person name="Hogberg N."/>
            <person name="James T.Y."/>
            <person name="Karlsson M."/>
            <person name="Kohler A."/>
            <person name="Kues U."/>
            <person name="Lee Y.H."/>
            <person name="Lin Y.C."/>
            <person name="Lind M."/>
            <person name="Lindquist E."/>
            <person name="Lombard V."/>
            <person name="Lucas S."/>
            <person name="Lunden K."/>
            <person name="Morin E."/>
            <person name="Murat C."/>
            <person name="Park J."/>
            <person name="Raffaello T."/>
            <person name="Rouze P."/>
            <person name="Salamov A."/>
            <person name="Schmutz J."/>
            <person name="Solheim H."/>
            <person name="Stahlberg J."/>
            <person name="Velez H."/>
            <person name="de Vries R.P."/>
            <person name="Wiebenga A."/>
            <person name="Woodward S."/>
            <person name="Yakovlev I."/>
            <person name="Garbelotto M."/>
            <person name="Martin F."/>
            <person name="Grigoriev I.V."/>
            <person name="Stenlid J."/>
        </authorList>
    </citation>
    <scope>NUCLEOTIDE SEQUENCE [LARGE SCALE GENOMIC DNA]</scope>
    <source>
        <strain evidence="2 3">TC 32-1</strain>
    </source>
</reference>
<evidence type="ECO:0000256" key="1">
    <source>
        <dbReference type="SAM" id="MobiDB-lite"/>
    </source>
</evidence>
<organism evidence="2 3">
    <name type="scientific">Heterobasidion irregulare (strain TC 32-1)</name>
    <dbReference type="NCBI Taxonomy" id="747525"/>
    <lineage>
        <taxon>Eukaryota</taxon>
        <taxon>Fungi</taxon>
        <taxon>Dikarya</taxon>
        <taxon>Basidiomycota</taxon>
        <taxon>Agaricomycotina</taxon>
        <taxon>Agaricomycetes</taxon>
        <taxon>Russulales</taxon>
        <taxon>Bondarzewiaceae</taxon>
        <taxon>Heterobasidion</taxon>
        <taxon>Heterobasidion annosum species complex</taxon>
    </lineage>
</organism>
<evidence type="ECO:0000313" key="3">
    <source>
        <dbReference type="Proteomes" id="UP000030671"/>
    </source>
</evidence>
<dbReference type="GeneID" id="20668039"/>